<reference evidence="2 3" key="1">
    <citation type="submission" date="2023-02" db="EMBL/GenBank/DDBJ databases">
        <title>LHISI_Scaffold_Assembly.</title>
        <authorList>
            <person name="Stuart O.P."/>
            <person name="Cleave R."/>
            <person name="Magrath M.J.L."/>
            <person name="Mikheyev A.S."/>
        </authorList>
    </citation>
    <scope>NUCLEOTIDE SEQUENCE [LARGE SCALE GENOMIC DNA]</scope>
    <source>
        <strain evidence="2">Daus_M_001</strain>
        <tissue evidence="2">Leg muscle</tissue>
    </source>
</reference>
<keyword evidence="3" id="KW-1185">Reference proteome</keyword>
<dbReference type="PROSITE" id="PS50994">
    <property type="entry name" value="INTEGRASE"/>
    <property type="match status" value="1"/>
</dbReference>
<dbReference type="InterPro" id="IPR001584">
    <property type="entry name" value="Integrase_cat-core"/>
</dbReference>
<protein>
    <recommendedName>
        <fullName evidence="1">Integrase catalytic domain-containing protein</fullName>
    </recommendedName>
</protein>
<gene>
    <name evidence="2" type="ORF">PR048_023353</name>
</gene>
<dbReference type="InterPro" id="IPR012337">
    <property type="entry name" value="RNaseH-like_sf"/>
</dbReference>
<evidence type="ECO:0000259" key="1">
    <source>
        <dbReference type="PROSITE" id="PS50994"/>
    </source>
</evidence>
<organism evidence="2 3">
    <name type="scientific">Dryococelus australis</name>
    <dbReference type="NCBI Taxonomy" id="614101"/>
    <lineage>
        <taxon>Eukaryota</taxon>
        <taxon>Metazoa</taxon>
        <taxon>Ecdysozoa</taxon>
        <taxon>Arthropoda</taxon>
        <taxon>Hexapoda</taxon>
        <taxon>Insecta</taxon>
        <taxon>Pterygota</taxon>
        <taxon>Neoptera</taxon>
        <taxon>Polyneoptera</taxon>
        <taxon>Phasmatodea</taxon>
        <taxon>Verophasmatodea</taxon>
        <taxon>Anareolatae</taxon>
        <taxon>Phasmatidae</taxon>
        <taxon>Eurycanthinae</taxon>
        <taxon>Dryococelus</taxon>
    </lineage>
</organism>
<dbReference type="EMBL" id="JARBHB010000009">
    <property type="protein sequence ID" value="KAJ8875458.1"/>
    <property type="molecule type" value="Genomic_DNA"/>
</dbReference>
<dbReference type="Gene3D" id="3.30.420.10">
    <property type="entry name" value="Ribonuclease H-like superfamily/Ribonuclease H"/>
    <property type="match status" value="1"/>
</dbReference>
<proteinExistence type="predicted"/>
<dbReference type="SUPFAM" id="SSF53098">
    <property type="entry name" value="Ribonuclease H-like"/>
    <property type="match status" value="1"/>
</dbReference>
<name>A0ABQ9GTU8_9NEOP</name>
<evidence type="ECO:0000313" key="3">
    <source>
        <dbReference type="Proteomes" id="UP001159363"/>
    </source>
</evidence>
<feature type="domain" description="Integrase catalytic" evidence="1">
    <location>
        <begin position="57"/>
        <end position="231"/>
    </location>
</feature>
<accession>A0ABQ9GTU8</accession>
<comment type="caution">
    <text evidence="2">The sequence shown here is derived from an EMBL/GenBank/DDBJ whole genome shotgun (WGS) entry which is preliminary data.</text>
</comment>
<dbReference type="InterPro" id="IPR036397">
    <property type="entry name" value="RNaseH_sf"/>
</dbReference>
<sequence length="262" mass="29796">MFDTIECAYHKLGHKKEKAMDVALKRKYSNITREVINEYLNLCEPCTLKKKAKGKGFVVKPMAMSELNSRCQVNINFVDLIDMQSERYGDYKFILNYKDHLTKFVVLLPLKTKKAHEVADIILDIFCLLGAPNILHSDNGPGNIDMEEHIEEYLSNLTQDSDVTDTENVDEANTCENNNQQISSPMESEENVRVSIVCDQQFEEEISCFECTEYFHSTCTSAPQSEIPLCHLCAKKSVIETSCKHCKCGLQEQAEKMLQTSG</sequence>
<dbReference type="Proteomes" id="UP001159363">
    <property type="component" value="Chromosome 8"/>
</dbReference>
<evidence type="ECO:0000313" key="2">
    <source>
        <dbReference type="EMBL" id="KAJ8875458.1"/>
    </source>
</evidence>